<keyword evidence="4" id="KW-1185">Reference proteome</keyword>
<dbReference type="Pfam" id="PF00206">
    <property type="entry name" value="Lyase_1"/>
    <property type="match status" value="1"/>
</dbReference>
<feature type="domain" description="Fumarate lyase N-terminal" evidence="2">
    <location>
        <begin position="86"/>
        <end position="288"/>
    </location>
</feature>
<evidence type="ECO:0000256" key="1">
    <source>
        <dbReference type="SAM" id="MobiDB-lite"/>
    </source>
</evidence>
<dbReference type="PANTHER" id="PTHR43172:SF2">
    <property type="entry name" value="ADENYLOSUCCINATE LYASE C-TERMINAL DOMAIN-CONTAINING PROTEIN"/>
    <property type="match status" value="1"/>
</dbReference>
<sequence length="401" mass="41203">MSALLWPGDDRAGDLMSDAAVLAAMVDLERAWLAALVASGIAPASARHDLAGLVGAGDLPALAAAAESGGTPVLPLVELLRDRLGDGEPARWLHRGLTSQDVVDTALVLAARDAVAAVRGSLRTQADALVALVERHRGTAMVARTLTQHAVPTTFGLKAAGWLTGVLDAVDELAGLRFPVQLGGAAGTMAAAVELGGPEASMDCYAATVEALGLGKDSLWHTRRTTITRLGDAAVRCTDGWGRIANDVLTLSRPEVGELSEGTGGGSSTMPHKANPVLSTLVRRAALAAPGLAATLHVAAAEQVDERADGGWHAEWATLATLLRRTVVAGAQTADLLTGLRVHADRMAGTLAGAHDDVRAEQRTMAALAGHPPHDEYLGHSAVLVDGVLARAARVRQGAPA</sequence>
<dbReference type="AlphaFoldDB" id="A0A975Y0W1"/>
<dbReference type="RefSeq" id="WP_216940442.1">
    <property type="nucleotide sequence ID" value="NZ_CP077062.1"/>
</dbReference>
<evidence type="ECO:0000313" key="3">
    <source>
        <dbReference type="EMBL" id="QWZ08734.1"/>
    </source>
</evidence>
<dbReference type="PANTHER" id="PTHR43172">
    <property type="entry name" value="ADENYLOSUCCINATE LYASE"/>
    <property type="match status" value="1"/>
</dbReference>
<gene>
    <name evidence="3" type="ORF">KRR39_02440</name>
</gene>
<evidence type="ECO:0000259" key="2">
    <source>
        <dbReference type="Pfam" id="PF00206"/>
    </source>
</evidence>
<protein>
    <submittedName>
        <fullName evidence="3">3-carboxy-cis,cis-muconate cycloisomerase</fullName>
    </submittedName>
</protein>
<dbReference type="GO" id="GO:0003824">
    <property type="term" value="F:catalytic activity"/>
    <property type="evidence" value="ECO:0007669"/>
    <property type="project" value="InterPro"/>
</dbReference>
<dbReference type="EMBL" id="CP077062">
    <property type="protein sequence ID" value="QWZ08734.1"/>
    <property type="molecule type" value="Genomic_DNA"/>
</dbReference>
<dbReference type="InterPro" id="IPR022761">
    <property type="entry name" value="Fumarate_lyase_N"/>
</dbReference>
<dbReference type="KEGG" id="nps:KRR39_02440"/>
<dbReference type="InterPro" id="IPR020557">
    <property type="entry name" value="Fumarate_lyase_CS"/>
</dbReference>
<organism evidence="3 4">
    <name type="scientific">Nocardioides panacis</name>
    <dbReference type="NCBI Taxonomy" id="2849501"/>
    <lineage>
        <taxon>Bacteria</taxon>
        <taxon>Bacillati</taxon>
        <taxon>Actinomycetota</taxon>
        <taxon>Actinomycetes</taxon>
        <taxon>Propionibacteriales</taxon>
        <taxon>Nocardioidaceae</taxon>
        <taxon>Nocardioides</taxon>
    </lineage>
</organism>
<evidence type="ECO:0000313" key="4">
    <source>
        <dbReference type="Proteomes" id="UP000683575"/>
    </source>
</evidence>
<reference evidence="3" key="1">
    <citation type="submission" date="2021-06" db="EMBL/GenBank/DDBJ databases">
        <title>Complete genome sequence of Nocardioides sp. G188.</title>
        <authorList>
            <person name="Im W.-T."/>
        </authorList>
    </citation>
    <scope>NUCLEOTIDE SEQUENCE</scope>
    <source>
        <strain evidence="3">G188</strain>
    </source>
</reference>
<proteinExistence type="predicted"/>
<accession>A0A975Y0W1</accession>
<feature type="region of interest" description="Disordered" evidence="1">
    <location>
        <begin position="255"/>
        <end position="274"/>
    </location>
</feature>
<name>A0A975Y0W1_9ACTN</name>
<dbReference type="Proteomes" id="UP000683575">
    <property type="component" value="Chromosome"/>
</dbReference>
<dbReference type="PROSITE" id="PS00163">
    <property type="entry name" value="FUMARATE_LYASES"/>
    <property type="match status" value="1"/>
</dbReference>